<keyword evidence="1" id="KW-0560">Oxidoreductase</keyword>
<feature type="non-terminal residue" evidence="2">
    <location>
        <position position="1"/>
    </location>
</feature>
<dbReference type="SUPFAM" id="SSF51197">
    <property type="entry name" value="Clavaminate synthase-like"/>
    <property type="match status" value="1"/>
</dbReference>
<dbReference type="GO" id="GO:0016491">
    <property type="term" value="F:oxidoreductase activity"/>
    <property type="evidence" value="ECO:0007669"/>
    <property type="project" value="UniProtKB-KW"/>
</dbReference>
<evidence type="ECO:0000313" key="2">
    <source>
        <dbReference type="EMBL" id="CAE8645488.1"/>
    </source>
</evidence>
<reference evidence="2" key="1">
    <citation type="submission" date="2021-02" db="EMBL/GenBank/DDBJ databases">
        <authorList>
            <person name="Dougan E. K."/>
            <person name="Rhodes N."/>
            <person name="Thang M."/>
            <person name="Chan C."/>
        </authorList>
    </citation>
    <scope>NUCLEOTIDE SEQUENCE</scope>
</reference>
<sequence>VAQRAAEPLRRLCRPFASSATDTLNQHGFVLLRGVFPPSRLAQGVPLAFESSVLSTWQGAGFDYAVGDYEGGSVERETVSNGQSNTQVYDVAAGSPAHQVVQPHAENAYLQKMPHFAAFGCLQPAD</sequence>
<dbReference type="Proteomes" id="UP000626109">
    <property type="component" value="Unassembled WGS sequence"/>
</dbReference>
<dbReference type="AlphaFoldDB" id="A0A813I6U6"/>
<protein>
    <submittedName>
        <fullName evidence="2">Uncharacterized protein</fullName>
    </submittedName>
</protein>
<organism evidence="2 3">
    <name type="scientific">Polarella glacialis</name>
    <name type="common">Dinoflagellate</name>
    <dbReference type="NCBI Taxonomy" id="89957"/>
    <lineage>
        <taxon>Eukaryota</taxon>
        <taxon>Sar</taxon>
        <taxon>Alveolata</taxon>
        <taxon>Dinophyceae</taxon>
        <taxon>Suessiales</taxon>
        <taxon>Suessiaceae</taxon>
        <taxon>Polarella</taxon>
    </lineage>
</organism>
<dbReference type="EMBL" id="CAJNNW010003536">
    <property type="protein sequence ID" value="CAE8645488.1"/>
    <property type="molecule type" value="Genomic_DNA"/>
</dbReference>
<accession>A0A813I6U6</accession>
<proteinExistence type="predicted"/>
<gene>
    <name evidence="2" type="ORF">PGLA2088_LOCUS3947</name>
</gene>
<dbReference type="InterPro" id="IPR042098">
    <property type="entry name" value="TauD-like_sf"/>
</dbReference>
<comment type="caution">
    <text evidence="2">The sequence shown here is derived from an EMBL/GenBank/DDBJ whole genome shotgun (WGS) entry which is preliminary data.</text>
</comment>
<feature type="non-terminal residue" evidence="2">
    <location>
        <position position="126"/>
    </location>
</feature>
<evidence type="ECO:0000256" key="1">
    <source>
        <dbReference type="ARBA" id="ARBA00023002"/>
    </source>
</evidence>
<evidence type="ECO:0000313" key="3">
    <source>
        <dbReference type="Proteomes" id="UP000626109"/>
    </source>
</evidence>
<name>A0A813I6U6_POLGL</name>
<dbReference type="Gene3D" id="3.60.130.10">
    <property type="entry name" value="Clavaminate synthase-like"/>
    <property type="match status" value="1"/>
</dbReference>